<dbReference type="EMBL" id="FQ312005">
    <property type="protein sequence ID" value="CBW28089.1"/>
    <property type="molecule type" value="Genomic_DNA"/>
</dbReference>
<sequence length="103" mass="11828">MISETQESVQLLNTAIIKSKEKKIDNNFEDRLAEACHSPEMEALSVAITFLAEKRKISRDQAAISLIERMRELDSIWNDYVMMEGISNLKDLLTKSNRPSQQQ</sequence>
<evidence type="ECO:0000313" key="2">
    <source>
        <dbReference type="Proteomes" id="UP000008963"/>
    </source>
</evidence>
<dbReference type="OrthoDB" id="5295926at2"/>
<dbReference type="RefSeq" id="WP_014245858.1">
    <property type="nucleotide sequence ID" value="NC_016620.1"/>
</dbReference>
<dbReference type="KEGG" id="bmx:BMS_3346"/>
<evidence type="ECO:0000313" key="1">
    <source>
        <dbReference type="EMBL" id="CBW28089.1"/>
    </source>
</evidence>
<organism evidence="1 2">
    <name type="scientific">Halobacteriovorax marinus (strain ATCC BAA-682 / DSM 15412 / SJ)</name>
    <name type="common">Bacteriovorax marinus</name>
    <dbReference type="NCBI Taxonomy" id="862908"/>
    <lineage>
        <taxon>Bacteria</taxon>
        <taxon>Pseudomonadati</taxon>
        <taxon>Bdellovibrionota</taxon>
        <taxon>Bacteriovoracia</taxon>
        <taxon>Bacteriovoracales</taxon>
        <taxon>Halobacteriovoraceae</taxon>
        <taxon>Halobacteriovorax</taxon>
    </lineage>
</organism>
<proteinExistence type="predicted"/>
<dbReference type="AlphaFoldDB" id="E1X119"/>
<dbReference type="Proteomes" id="UP000008963">
    <property type="component" value="Chromosome"/>
</dbReference>
<gene>
    <name evidence="1" type="ordered locus">BMS_3346</name>
</gene>
<protein>
    <submittedName>
        <fullName evidence="1">Uncharacterized protein</fullName>
    </submittedName>
</protein>
<reference evidence="2" key="1">
    <citation type="journal article" date="2013" name="ISME J.">
        <title>A small predatory core genome in the divergent marine Bacteriovorax marinus SJ and the terrestrial Bdellovibrio bacteriovorus.</title>
        <authorList>
            <person name="Crossman L.C."/>
            <person name="Chen H."/>
            <person name="Cerdeno-Tarraga A.M."/>
            <person name="Brooks K."/>
            <person name="Quail M.A."/>
            <person name="Pineiro S.A."/>
            <person name="Hobley L."/>
            <person name="Sockett R.E."/>
            <person name="Bentley S.D."/>
            <person name="Parkhill J."/>
            <person name="Williams H.N."/>
            <person name="Stine O.C."/>
        </authorList>
    </citation>
    <scope>NUCLEOTIDE SEQUENCE [LARGE SCALE GENOMIC DNA]</scope>
    <source>
        <strain evidence="2">ATCC BAA-682 / DSM 15412 / SJ</strain>
    </source>
</reference>
<dbReference type="STRING" id="862908.BMS_3346"/>
<accession>E1X119</accession>
<dbReference type="PATRIC" id="fig|862908.3.peg.3199"/>
<name>E1X119_HALMS</name>
<keyword evidence="2" id="KW-1185">Reference proteome</keyword>
<dbReference type="HOGENOM" id="CLU_2259846_0_0_7"/>